<dbReference type="InterPro" id="IPR011009">
    <property type="entry name" value="Kinase-like_dom_sf"/>
</dbReference>
<evidence type="ECO:0000259" key="4">
    <source>
        <dbReference type="PROSITE" id="PS50011"/>
    </source>
</evidence>
<dbReference type="GO" id="GO:0006869">
    <property type="term" value="P:lipid transport"/>
    <property type="evidence" value="ECO:0007669"/>
    <property type="project" value="InterPro"/>
</dbReference>
<evidence type="ECO:0000313" key="6">
    <source>
        <dbReference type="Proteomes" id="UP001479290"/>
    </source>
</evidence>
<dbReference type="GO" id="GO:0042157">
    <property type="term" value="P:lipoprotein metabolic process"/>
    <property type="evidence" value="ECO:0007669"/>
    <property type="project" value="InterPro"/>
</dbReference>
<feature type="region of interest" description="Disordered" evidence="2">
    <location>
        <begin position="451"/>
        <end position="496"/>
    </location>
</feature>
<feature type="transmembrane region" description="Helical" evidence="3">
    <location>
        <begin position="293"/>
        <end position="316"/>
    </location>
</feature>
<dbReference type="AlphaFoldDB" id="A0AAW2AFK6"/>
<keyword evidence="3" id="KW-1133">Transmembrane helix</keyword>
<dbReference type="GO" id="GO:0008289">
    <property type="term" value="F:lipid binding"/>
    <property type="evidence" value="ECO:0007669"/>
    <property type="project" value="InterPro"/>
</dbReference>
<dbReference type="PANTHER" id="PTHR14096:SF34">
    <property type="entry name" value="APOLIPOPROTEIN L3-LIKE-RELATED"/>
    <property type="match status" value="1"/>
</dbReference>
<feature type="transmembrane region" description="Helical" evidence="3">
    <location>
        <begin position="417"/>
        <end position="436"/>
    </location>
</feature>
<name>A0AAW2AFK6_CULAL</name>
<dbReference type="GO" id="GO:0004672">
    <property type="term" value="F:protein kinase activity"/>
    <property type="evidence" value="ECO:0007669"/>
    <property type="project" value="InterPro"/>
</dbReference>
<dbReference type="InterPro" id="IPR008405">
    <property type="entry name" value="ApoL"/>
</dbReference>
<evidence type="ECO:0000256" key="1">
    <source>
        <dbReference type="ARBA" id="ARBA00010090"/>
    </source>
</evidence>
<dbReference type="GO" id="GO:0005576">
    <property type="term" value="C:extracellular region"/>
    <property type="evidence" value="ECO:0007669"/>
    <property type="project" value="InterPro"/>
</dbReference>
<sequence length="538" mass="59860">MSESSYQCFCQTQKLSEIGSSQSVLKAHGYELLSEQEKMILVKNKDGDPFVIKKLRAKKDDVSNFLQKLNHPHIVHHKEIIEDGDCLYLVLEHCEGGDLSQKIKHKMKKNVTFSEILDWIVKICMALNRSIFFTACGTIRLGEFRMIHECEIWSLGCVIYEMFMLKCAFTGTKTVEFISKILNSSYEALPETFSEDLRQLVTDTLQTDPVKRPSVSEILMRPFIINHLYQKSTKTTKELYERLKVLEELADGLEKVHYNTTVGSLAGGVVGLAGGITSMVGVILAPFTLGASLIVTGVGIGVAVAGGVAAGVSNIIKMVNERSDRQKIKMLITEFQEKITSTSCCIQNIHIAIETQKVLSESNNSCSNAQSGADWANVGARLGRGLGGIAELVRLIQVGNVGRIAAQTARAVRVAEAATGVLTALFVAVDIFFIALNAKEIHNLRKDYASIESQRKSEKTETDTESKNNQTSESAECEPQHSDTKNHPSTNKKELRSEIMKFVKKIRETKEELKKILDELKDELKKLEQEIEKQITVN</sequence>
<dbReference type="Gene3D" id="1.10.510.10">
    <property type="entry name" value="Transferase(Phosphotransferase) domain 1"/>
    <property type="match status" value="2"/>
</dbReference>
<keyword evidence="3" id="KW-0812">Transmembrane</keyword>
<feature type="transmembrane region" description="Helical" evidence="3">
    <location>
        <begin position="265"/>
        <end position="287"/>
    </location>
</feature>
<evidence type="ECO:0000256" key="2">
    <source>
        <dbReference type="SAM" id="MobiDB-lite"/>
    </source>
</evidence>
<dbReference type="SUPFAM" id="SSF56112">
    <property type="entry name" value="Protein kinase-like (PK-like)"/>
    <property type="match status" value="1"/>
</dbReference>
<evidence type="ECO:0000313" key="5">
    <source>
        <dbReference type="EMBL" id="KAK9971317.1"/>
    </source>
</evidence>
<dbReference type="PROSITE" id="PS50011">
    <property type="entry name" value="PROTEIN_KINASE_DOM"/>
    <property type="match status" value="1"/>
</dbReference>
<keyword evidence="3" id="KW-0472">Membrane</keyword>
<protein>
    <recommendedName>
        <fullName evidence="4">Protein kinase domain-containing protein</fullName>
    </recommendedName>
</protein>
<dbReference type="PANTHER" id="PTHR14096">
    <property type="entry name" value="APOLIPOPROTEIN L"/>
    <property type="match status" value="1"/>
</dbReference>
<comment type="similarity">
    <text evidence="1">Belongs to the apolipoprotein L family.</text>
</comment>
<dbReference type="GO" id="GO:0016020">
    <property type="term" value="C:membrane"/>
    <property type="evidence" value="ECO:0007669"/>
    <property type="project" value="TreeGrafter"/>
</dbReference>
<accession>A0AAW2AFK6</accession>
<dbReference type="Proteomes" id="UP001479290">
    <property type="component" value="Unassembled WGS sequence"/>
</dbReference>
<reference evidence="5 6" key="1">
    <citation type="submission" date="2024-05" db="EMBL/GenBank/DDBJ databases">
        <title>A high-quality chromosomal-level genome assembly of Topmouth culter (Culter alburnus).</title>
        <authorList>
            <person name="Zhao H."/>
        </authorList>
    </citation>
    <scope>NUCLEOTIDE SEQUENCE [LARGE SCALE GENOMIC DNA]</scope>
    <source>
        <strain evidence="5">CATC2023</strain>
        <tissue evidence="5">Muscle</tissue>
    </source>
</reference>
<dbReference type="EMBL" id="JAWDJR010000007">
    <property type="protein sequence ID" value="KAK9971317.1"/>
    <property type="molecule type" value="Genomic_DNA"/>
</dbReference>
<feature type="compositionally biased region" description="Basic and acidic residues" evidence="2">
    <location>
        <begin position="451"/>
        <end position="466"/>
    </location>
</feature>
<dbReference type="InterPro" id="IPR000719">
    <property type="entry name" value="Prot_kinase_dom"/>
</dbReference>
<dbReference type="GO" id="GO:0005524">
    <property type="term" value="F:ATP binding"/>
    <property type="evidence" value="ECO:0007669"/>
    <property type="project" value="InterPro"/>
</dbReference>
<proteinExistence type="inferred from homology"/>
<organism evidence="5 6">
    <name type="scientific">Culter alburnus</name>
    <name type="common">Topmouth culter</name>
    <dbReference type="NCBI Taxonomy" id="194366"/>
    <lineage>
        <taxon>Eukaryota</taxon>
        <taxon>Metazoa</taxon>
        <taxon>Chordata</taxon>
        <taxon>Craniata</taxon>
        <taxon>Vertebrata</taxon>
        <taxon>Euteleostomi</taxon>
        <taxon>Actinopterygii</taxon>
        <taxon>Neopterygii</taxon>
        <taxon>Teleostei</taxon>
        <taxon>Ostariophysi</taxon>
        <taxon>Cypriniformes</taxon>
        <taxon>Xenocyprididae</taxon>
        <taxon>Xenocypridinae</taxon>
        <taxon>Culter</taxon>
    </lineage>
</organism>
<dbReference type="Pfam" id="PF05461">
    <property type="entry name" value="ApoL"/>
    <property type="match status" value="1"/>
</dbReference>
<gene>
    <name evidence="5" type="ORF">ABG768_024691</name>
</gene>
<feature type="compositionally biased region" description="Basic and acidic residues" evidence="2">
    <location>
        <begin position="478"/>
        <end position="496"/>
    </location>
</feature>
<dbReference type="Pfam" id="PF00069">
    <property type="entry name" value="Pkinase"/>
    <property type="match status" value="2"/>
</dbReference>
<evidence type="ECO:0000256" key="3">
    <source>
        <dbReference type="SAM" id="Phobius"/>
    </source>
</evidence>
<comment type="caution">
    <text evidence="5">The sequence shown here is derived from an EMBL/GenBank/DDBJ whole genome shotgun (WGS) entry which is preliminary data.</text>
</comment>
<keyword evidence="6" id="KW-1185">Reference proteome</keyword>
<feature type="domain" description="Protein kinase" evidence="4">
    <location>
        <begin position="1"/>
        <end position="224"/>
    </location>
</feature>